<protein>
    <submittedName>
        <fullName evidence="1">Uncharacterized protein</fullName>
    </submittedName>
</protein>
<dbReference type="Proteomes" id="UP001259420">
    <property type="component" value="Unassembled WGS sequence"/>
</dbReference>
<evidence type="ECO:0000313" key="1">
    <source>
        <dbReference type="EMBL" id="MDR6609555.1"/>
    </source>
</evidence>
<reference evidence="1" key="1">
    <citation type="submission" date="2023-07" db="EMBL/GenBank/DDBJ databases">
        <title>Sorghum-associated microbial communities from plants grown in Nebraska, USA.</title>
        <authorList>
            <person name="Schachtman D."/>
        </authorList>
    </citation>
    <scope>NUCLEOTIDE SEQUENCE</scope>
    <source>
        <strain evidence="1">BE46</strain>
    </source>
</reference>
<keyword evidence="2" id="KW-1185">Reference proteome</keyword>
<sequence length="58" mass="6318">MRKAIKKPSSRKRSAPVENRDAVLELTASERRILQFIATGIDDEPAGVLAGASFKFSS</sequence>
<name>A0ACC6JTB7_9PSED</name>
<accession>A0ACC6JTB7</accession>
<evidence type="ECO:0000313" key="2">
    <source>
        <dbReference type="Proteomes" id="UP001259420"/>
    </source>
</evidence>
<gene>
    <name evidence="1" type="ORF">J2X87_004657</name>
</gene>
<dbReference type="EMBL" id="JAVDSD010000012">
    <property type="protein sequence ID" value="MDR6609555.1"/>
    <property type="molecule type" value="Genomic_DNA"/>
</dbReference>
<comment type="caution">
    <text evidence="1">The sequence shown here is derived from an EMBL/GenBank/DDBJ whole genome shotgun (WGS) entry which is preliminary data.</text>
</comment>
<organism evidence="1 2">
    <name type="scientific">Pseudomonas synxantha</name>
    <dbReference type="NCBI Taxonomy" id="47883"/>
    <lineage>
        <taxon>Bacteria</taxon>
        <taxon>Pseudomonadati</taxon>
        <taxon>Pseudomonadota</taxon>
        <taxon>Gammaproteobacteria</taxon>
        <taxon>Pseudomonadales</taxon>
        <taxon>Pseudomonadaceae</taxon>
        <taxon>Pseudomonas</taxon>
    </lineage>
</organism>
<proteinExistence type="predicted"/>